<dbReference type="PANTHER" id="PTHR46481">
    <property type="entry name" value="ZINC FINGER BED DOMAIN-CONTAINING PROTEIN 4"/>
    <property type="match status" value="1"/>
</dbReference>
<evidence type="ECO:0000256" key="1">
    <source>
        <dbReference type="ARBA" id="ARBA00004123"/>
    </source>
</evidence>
<sequence length="397" mass="46049">MRDGGANMKKAFECDELFRHLDCGAHLINLVVKDSLKHPPVSQLLSKCRHIVGHFKHSNLAVGEFRKIQLEEDLPEHMLLQDMPIRWNASYLMLARLKEQRVAVQNFAYKKDRRDLDLTDREWVTVDELVALLKPMDELTRIFCDDSSAFECDELFRHLDCGAHLINLVVKNSLKHPPVSQLLSKCRHIVGHFKHSNLAVGEFRKIQLEEDLPEHMLLQDMPIRWNASYLMLARLKEQRVAVQNFAYKKDRRDLDLTDREWVTVDELVALLKPMDELTRIFCDDSSVAVQYVFAALAEQTLSNQIFLKNDVEIVQTKMLQGLKTRLRNLIDKKEIAVGQFLDPQLQDLQTECTGRRRRGNFFCCTQSDSNTTKYLTCQTDKPSGGLFQLRRISDMLP</sequence>
<evidence type="ECO:0000313" key="6">
    <source>
        <dbReference type="Proteomes" id="UP000887572"/>
    </source>
</evidence>
<comment type="subcellular location">
    <subcellularLocation>
        <location evidence="1">Nucleus</location>
    </subcellularLocation>
</comment>
<dbReference type="InterPro" id="IPR052035">
    <property type="entry name" value="ZnF_BED_domain_contain"/>
</dbReference>
<organism evidence="6 7">
    <name type="scientific">Globodera rostochiensis</name>
    <name type="common">Golden nematode worm</name>
    <name type="synonym">Heterodera rostochiensis</name>
    <dbReference type="NCBI Taxonomy" id="31243"/>
    <lineage>
        <taxon>Eukaryota</taxon>
        <taxon>Metazoa</taxon>
        <taxon>Ecdysozoa</taxon>
        <taxon>Nematoda</taxon>
        <taxon>Chromadorea</taxon>
        <taxon>Rhabditida</taxon>
        <taxon>Tylenchina</taxon>
        <taxon>Tylenchomorpha</taxon>
        <taxon>Tylenchoidea</taxon>
        <taxon>Heteroderidae</taxon>
        <taxon>Heteroderinae</taxon>
        <taxon>Globodera</taxon>
    </lineage>
</organism>
<keyword evidence="6" id="KW-1185">Reference proteome</keyword>
<proteinExistence type="predicted"/>
<dbReference type="PANTHER" id="PTHR46481:SF10">
    <property type="entry name" value="ZINC FINGER BED DOMAIN-CONTAINING PROTEIN 39"/>
    <property type="match status" value="1"/>
</dbReference>
<keyword evidence="3" id="KW-0863">Zinc-finger</keyword>
<dbReference type="GO" id="GO:0005634">
    <property type="term" value="C:nucleus"/>
    <property type="evidence" value="ECO:0007669"/>
    <property type="project" value="UniProtKB-SubCell"/>
</dbReference>
<name>A0A914HNS3_GLORO</name>
<evidence type="ECO:0000256" key="2">
    <source>
        <dbReference type="ARBA" id="ARBA00022723"/>
    </source>
</evidence>
<keyword evidence="5" id="KW-0539">Nucleus</keyword>
<reference evidence="7" key="1">
    <citation type="submission" date="2022-11" db="UniProtKB">
        <authorList>
            <consortium name="WormBaseParasite"/>
        </authorList>
    </citation>
    <scope>IDENTIFICATION</scope>
</reference>
<evidence type="ECO:0000256" key="3">
    <source>
        <dbReference type="ARBA" id="ARBA00022771"/>
    </source>
</evidence>
<evidence type="ECO:0000256" key="4">
    <source>
        <dbReference type="ARBA" id="ARBA00022833"/>
    </source>
</evidence>
<keyword evidence="2" id="KW-0479">Metal-binding</keyword>
<evidence type="ECO:0000256" key="5">
    <source>
        <dbReference type="ARBA" id="ARBA00023242"/>
    </source>
</evidence>
<protein>
    <submittedName>
        <fullName evidence="7">Transposase</fullName>
    </submittedName>
</protein>
<dbReference type="GO" id="GO:0008270">
    <property type="term" value="F:zinc ion binding"/>
    <property type="evidence" value="ECO:0007669"/>
    <property type="project" value="UniProtKB-KW"/>
</dbReference>
<dbReference type="InterPro" id="IPR012337">
    <property type="entry name" value="RNaseH-like_sf"/>
</dbReference>
<dbReference type="SUPFAM" id="SSF53098">
    <property type="entry name" value="Ribonuclease H-like"/>
    <property type="match status" value="2"/>
</dbReference>
<accession>A0A914HNS3</accession>
<keyword evidence="4" id="KW-0862">Zinc</keyword>
<dbReference type="WBParaSite" id="Gr19_v10_g3230.t1">
    <property type="protein sequence ID" value="Gr19_v10_g3230.t1"/>
    <property type="gene ID" value="Gr19_v10_g3230"/>
</dbReference>
<dbReference type="Proteomes" id="UP000887572">
    <property type="component" value="Unplaced"/>
</dbReference>
<dbReference type="AlphaFoldDB" id="A0A914HNS3"/>
<evidence type="ECO:0000313" key="7">
    <source>
        <dbReference type="WBParaSite" id="Gr19_v10_g3230.t1"/>
    </source>
</evidence>